<comment type="caution">
    <text evidence="4">The sequence shown here is derived from an EMBL/GenBank/DDBJ whole genome shotgun (WGS) entry which is preliminary data.</text>
</comment>
<dbReference type="InterPro" id="IPR013176">
    <property type="entry name" value="Ccz1"/>
</dbReference>
<keyword evidence="5" id="KW-1185">Reference proteome</keyword>
<dbReference type="Proteomes" id="UP001302602">
    <property type="component" value="Unassembled WGS sequence"/>
</dbReference>
<evidence type="ECO:0000259" key="3">
    <source>
        <dbReference type="Pfam" id="PF19031"/>
    </source>
</evidence>
<sequence>MANPLASGVVPAQLGFLAIYNPGLGTTDETLDDQIVYYASGSTQSTSKRRRHRAAKDGRPTDDISNEERNERLRQIGLAQGMVEFGRSFSGGKPVDSIDTERSRVVLHELELGWWILASIDLTRLPLPPTKAAGASTISTTPAPSPPIPPPPSSAKGTTTTTISPSHTNQAQQAALTQQYEYSSREVKPAILLRQDLLRAHAHFLLHHGPSLSSLFASTPRPHFTALLARYWDLFLSTWHVLLHGNPACSVLGGIKIAACGELGIGVGEEDRGSGEREVLEGLVERVDGLVDLVVGRFGSGDAGKAERKQQGEVGRKGKGSLTRKGDEEEGWLGLGGEVAAEDGVVFLGVGALSRRSLRAVTSWMEDIYMWGKSAYGVVDIPAGSSSRAKKRRGAGKKADVVSPSSASGGKKDTAKGALTAAEPQSTSDVRATHGDSTAPPHTPATAGTGAGMDMMFSYLKLGYGTYWSLGSFTSATTSEPDDGPKEPETSSGDAGSQKRSKDLDAGYFLVGPDEPGTEMQQPDSAEEENTTGQQTVTIALEAQDPQDTKAHTADLPSTDTKKSKTTTLRPVVYVHRPFIYILLFRPDKVSSSTWEDLSQSLHTQFTPLHKPLLTSTAYRPEKPILAGSSQTSKIYDLVFDTSTLTIHSTIPNIPDPVLLADTSSSGTAVPSSVWTRVEALNTHNQILNFFAGSRGDLSAFEETCKTSRGWWVVWNRVLDHRGPATRDSKPPPPLSSPPFAVASDAGGGGTVAEDDDDSGDDGGESAAVGSKEIFLVRRASDHGGGAGVRGVSASYVGGAGAAGGWADGAGRLAQGIGVDTRRYIEGLLSLSR</sequence>
<dbReference type="InterPro" id="IPR043987">
    <property type="entry name" value="CCZ1/INTU/HSP4_longin_1"/>
</dbReference>
<dbReference type="AlphaFoldDB" id="A0AAN6TXA1"/>
<dbReference type="Pfam" id="PF19031">
    <property type="entry name" value="Intu_longin_1"/>
    <property type="match status" value="1"/>
</dbReference>
<dbReference type="PANTHER" id="PTHR13056:SF0">
    <property type="entry name" value="VACUOLAR FUSION PROTEIN CCZ1 HOMOLOG-RELATED"/>
    <property type="match status" value="1"/>
</dbReference>
<feature type="compositionally biased region" description="Basic and acidic residues" evidence="2">
    <location>
        <begin position="55"/>
        <end position="69"/>
    </location>
</feature>
<dbReference type="EMBL" id="MU853231">
    <property type="protein sequence ID" value="KAK4122462.1"/>
    <property type="molecule type" value="Genomic_DNA"/>
</dbReference>
<evidence type="ECO:0000256" key="1">
    <source>
        <dbReference type="ARBA" id="ARBA00005352"/>
    </source>
</evidence>
<reference evidence="4" key="1">
    <citation type="journal article" date="2023" name="Mol. Phylogenet. Evol.">
        <title>Genome-scale phylogeny and comparative genomics of the fungal order Sordariales.</title>
        <authorList>
            <person name="Hensen N."/>
            <person name="Bonometti L."/>
            <person name="Westerberg I."/>
            <person name="Brannstrom I.O."/>
            <person name="Guillou S."/>
            <person name="Cros-Aarteil S."/>
            <person name="Calhoun S."/>
            <person name="Haridas S."/>
            <person name="Kuo A."/>
            <person name="Mondo S."/>
            <person name="Pangilinan J."/>
            <person name="Riley R."/>
            <person name="LaButti K."/>
            <person name="Andreopoulos B."/>
            <person name="Lipzen A."/>
            <person name="Chen C."/>
            <person name="Yan M."/>
            <person name="Daum C."/>
            <person name="Ng V."/>
            <person name="Clum A."/>
            <person name="Steindorff A."/>
            <person name="Ohm R.A."/>
            <person name="Martin F."/>
            <person name="Silar P."/>
            <person name="Natvig D.O."/>
            <person name="Lalanne C."/>
            <person name="Gautier V."/>
            <person name="Ament-Velasquez S.L."/>
            <person name="Kruys A."/>
            <person name="Hutchinson M.I."/>
            <person name="Powell A.J."/>
            <person name="Barry K."/>
            <person name="Miller A.N."/>
            <person name="Grigoriev I.V."/>
            <person name="Debuchy R."/>
            <person name="Gladieux P."/>
            <person name="Hiltunen Thoren M."/>
            <person name="Johannesson H."/>
        </authorList>
    </citation>
    <scope>NUCLEOTIDE SEQUENCE</scope>
    <source>
        <strain evidence="4">CBS 731.68</strain>
    </source>
</reference>
<feature type="compositionally biased region" description="Low complexity" evidence="2">
    <location>
        <begin position="438"/>
        <end position="448"/>
    </location>
</feature>
<feature type="region of interest" description="Disordered" evidence="2">
    <location>
        <begin position="42"/>
        <end position="69"/>
    </location>
</feature>
<accession>A0AAN6TXA1</accession>
<gene>
    <name evidence="4" type="ORF">N657DRAFT_506052</name>
</gene>
<feature type="region of interest" description="Disordered" evidence="2">
    <location>
        <begin position="477"/>
        <end position="565"/>
    </location>
</feature>
<dbReference type="GeneID" id="87824474"/>
<comment type="similarity">
    <text evidence="1">Belongs to the CCZ1 family.</text>
</comment>
<dbReference type="GO" id="GO:0035658">
    <property type="term" value="C:Mon1-Ccz1 complex"/>
    <property type="evidence" value="ECO:0007669"/>
    <property type="project" value="InterPro"/>
</dbReference>
<dbReference type="PANTHER" id="PTHR13056">
    <property type="entry name" value="VACUOLAR FUSION PROTEIN CCZ1 HOMOLOG-RELATED"/>
    <property type="match status" value="1"/>
</dbReference>
<feature type="region of interest" description="Disordered" evidence="2">
    <location>
        <begin position="302"/>
        <end position="329"/>
    </location>
</feature>
<evidence type="ECO:0000313" key="5">
    <source>
        <dbReference type="Proteomes" id="UP001302602"/>
    </source>
</evidence>
<evidence type="ECO:0000256" key="2">
    <source>
        <dbReference type="SAM" id="MobiDB-lite"/>
    </source>
</evidence>
<evidence type="ECO:0000313" key="4">
    <source>
        <dbReference type="EMBL" id="KAK4122462.1"/>
    </source>
</evidence>
<organism evidence="4 5">
    <name type="scientific">Parathielavia appendiculata</name>
    <dbReference type="NCBI Taxonomy" id="2587402"/>
    <lineage>
        <taxon>Eukaryota</taxon>
        <taxon>Fungi</taxon>
        <taxon>Dikarya</taxon>
        <taxon>Ascomycota</taxon>
        <taxon>Pezizomycotina</taxon>
        <taxon>Sordariomycetes</taxon>
        <taxon>Sordariomycetidae</taxon>
        <taxon>Sordariales</taxon>
        <taxon>Chaetomiaceae</taxon>
        <taxon>Parathielavia</taxon>
    </lineage>
</organism>
<feature type="compositionally biased region" description="Pro residues" evidence="2">
    <location>
        <begin position="143"/>
        <end position="153"/>
    </location>
</feature>
<reference evidence="4" key="2">
    <citation type="submission" date="2023-05" db="EMBL/GenBank/DDBJ databases">
        <authorList>
            <consortium name="Lawrence Berkeley National Laboratory"/>
            <person name="Steindorff A."/>
            <person name="Hensen N."/>
            <person name="Bonometti L."/>
            <person name="Westerberg I."/>
            <person name="Brannstrom I.O."/>
            <person name="Guillou S."/>
            <person name="Cros-Aarteil S."/>
            <person name="Calhoun S."/>
            <person name="Haridas S."/>
            <person name="Kuo A."/>
            <person name="Mondo S."/>
            <person name="Pangilinan J."/>
            <person name="Riley R."/>
            <person name="Labutti K."/>
            <person name="Andreopoulos B."/>
            <person name="Lipzen A."/>
            <person name="Chen C."/>
            <person name="Yanf M."/>
            <person name="Daum C."/>
            <person name="Ng V."/>
            <person name="Clum A."/>
            <person name="Ohm R."/>
            <person name="Martin F."/>
            <person name="Silar P."/>
            <person name="Natvig D."/>
            <person name="Lalanne C."/>
            <person name="Gautier V."/>
            <person name="Ament-Velasquez S.L."/>
            <person name="Kruys A."/>
            <person name="Hutchinson M.I."/>
            <person name="Powell A.J."/>
            <person name="Barry K."/>
            <person name="Miller A.N."/>
            <person name="Grigoriev I.V."/>
            <person name="Debuchy R."/>
            <person name="Gladieux P."/>
            <person name="Thoren M.H."/>
            <person name="Johannesson H."/>
        </authorList>
    </citation>
    <scope>NUCLEOTIDE SEQUENCE</scope>
    <source>
        <strain evidence="4">CBS 731.68</strain>
    </source>
</reference>
<feature type="region of interest" description="Disordered" evidence="2">
    <location>
        <begin position="132"/>
        <end position="168"/>
    </location>
</feature>
<protein>
    <recommendedName>
        <fullName evidence="3">CCZ1/INTU/HSP4 first Longin domain-containing protein</fullName>
    </recommendedName>
</protein>
<dbReference type="GO" id="GO:0016192">
    <property type="term" value="P:vesicle-mediated transport"/>
    <property type="evidence" value="ECO:0007669"/>
    <property type="project" value="InterPro"/>
</dbReference>
<feature type="compositionally biased region" description="Basic and acidic residues" evidence="2">
    <location>
        <begin position="304"/>
        <end position="316"/>
    </location>
</feature>
<feature type="region of interest" description="Disordered" evidence="2">
    <location>
        <begin position="386"/>
        <end position="451"/>
    </location>
</feature>
<feature type="region of interest" description="Disordered" evidence="2">
    <location>
        <begin position="724"/>
        <end position="766"/>
    </location>
</feature>
<feature type="domain" description="CCZ1/INTU/HSP4 first Longin" evidence="3">
    <location>
        <begin position="16"/>
        <end position="122"/>
    </location>
</feature>
<feature type="compositionally biased region" description="Low complexity" evidence="2">
    <location>
        <begin position="154"/>
        <end position="168"/>
    </location>
</feature>
<feature type="compositionally biased region" description="Acidic residues" evidence="2">
    <location>
        <begin position="753"/>
        <end position="764"/>
    </location>
</feature>
<dbReference type="RefSeq" id="XP_062646233.1">
    <property type="nucleotide sequence ID" value="XM_062787704.1"/>
</dbReference>
<proteinExistence type="inferred from homology"/>
<name>A0AAN6TXA1_9PEZI</name>